<protein>
    <submittedName>
        <fullName evidence="3">Uncharacterized protein</fullName>
    </submittedName>
</protein>
<keyword evidence="2" id="KW-0812">Transmembrane</keyword>
<proteinExistence type="predicted"/>
<feature type="transmembrane region" description="Helical" evidence="2">
    <location>
        <begin position="27"/>
        <end position="47"/>
    </location>
</feature>
<accession>A0A084SV89</accession>
<feature type="transmembrane region" description="Helical" evidence="2">
    <location>
        <begin position="94"/>
        <end position="114"/>
    </location>
</feature>
<keyword evidence="2" id="KW-0472">Membrane</keyword>
<feature type="transmembrane region" description="Helical" evidence="2">
    <location>
        <begin position="53"/>
        <end position="73"/>
    </location>
</feature>
<dbReference type="Proteomes" id="UP000028547">
    <property type="component" value="Unassembled WGS sequence"/>
</dbReference>
<evidence type="ECO:0000256" key="2">
    <source>
        <dbReference type="SAM" id="Phobius"/>
    </source>
</evidence>
<organism evidence="3 4">
    <name type="scientific">Archangium violaceum Cb vi76</name>
    <dbReference type="NCBI Taxonomy" id="1406225"/>
    <lineage>
        <taxon>Bacteria</taxon>
        <taxon>Pseudomonadati</taxon>
        <taxon>Myxococcota</taxon>
        <taxon>Myxococcia</taxon>
        <taxon>Myxococcales</taxon>
        <taxon>Cystobacterineae</taxon>
        <taxon>Archangiaceae</taxon>
        <taxon>Archangium</taxon>
    </lineage>
</organism>
<evidence type="ECO:0000256" key="1">
    <source>
        <dbReference type="SAM" id="MobiDB-lite"/>
    </source>
</evidence>
<sequence>MSENTTKELAGDSDSHSENQDSKQRVLVHRVLWAVVLMLAVIASFSLRSSGGATIDLNGVALALMWCCVAAYLGLSSRGLRSESMSSLLKTHGLALVLAVPAGVVLIFLKVFLLGGF</sequence>
<feature type="region of interest" description="Disordered" evidence="1">
    <location>
        <begin position="1"/>
        <end position="23"/>
    </location>
</feature>
<dbReference type="EMBL" id="JPMI01000097">
    <property type="protein sequence ID" value="KFA92374.1"/>
    <property type="molecule type" value="Genomic_DNA"/>
</dbReference>
<keyword evidence="2" id="KW-1133">Transmembrane helix</keyword>
<evidence type="ECO:0000313" key="4">
    <source>
        <dbReference type="Proteomes" id="UP000028547"/>
    </source>
</evidence>
<name>A0A084SV89_9BACT</name>
<dbReference type="RefSeq" id="WP_043395289.1">
    <property type="nucleotide sequence ID" value="NZ_JPMI01000097.1"/>
</dbReference>
<evidence type="ECO:0000313" key="3">
    <source>
        <dbReference type="EMBL" id="KFA92374.1"/>
    </source>
</evidence>
<comment type="caution">
    <text evidence="3">The sequence shown here is derived from an EMBL/GenBank/DDBJ whole genome shotgun (WGS) entry which is preliminary data.</text>
</comment>
<reference evidence="3 4" key="1">
    <citation type="submission" date="2014-07" db="EMBL/GenBank/DDBJ databases">
        <title>Draft Genome Sequence of Gephyronic Acid Producer, Cystobacter violaceus Strain Cb vi76.</title>
        <authorList>
            <person name="Stevens D.C."/>
            <person name="Young J."/>
            <person name="Carmichael R."/>
            <person name="Tan J."/>
            <person name="Taylor R.E."/>
        </authorList>
    </citation>
    <scope>NUCLEOTIDE SEQUENCE [LARGE SCALE GENOMIC DNA]</scope>
    <source>
        <strain evidence="3 4">Cb vi76</strain>
    </source>
</reference>
<dbReference type="AlphaFoldDB" id="A0A084SV89"/>
<gene>
    <name evidence="3" type="ORF">Q664_15960</name>
</gene>